<accession>A0A371X212</accession>
<name>A0A371X212_9HYPH</name>
<reference evidence="2" key="1">
    <citation type="submission" date="2018-08" db="EMBL/GenBank/DDBJ databases">
        <authorList>
            <person name="Im W.T."/>
        </authorList>
    </citation>
    <scope>NUCLEOTIDE SEQUENCE [LARGE SCALE GENOMIC DNA]</scope>
    <source>
        <strain evidence="2">LA-28</strain>
    </source>
</reference>
<dbReference type="AlphaFoldDB" id="A0A371X212"/>
<evidence type="ECO:0000313" key="2">
    <source>
        <dbReference type="Proteomes" id="UP000262379"/>
    </source>
</evidence>
<comment type="caution">
    <text evidence="1">The sequence shown here is derived from an EMBL/GenBank/DDBJ whole genome shotgun (WGS) entry which is preliminary data.</text>
</comment>
<gene>
    <name evidence="1" type="ORF">DY251_20925</name>
</gene>
<dbReference type="EMBL" id="QURN01000029">
    <property type="protein sequence ID" value="RFC63247.1"/>
    <property type="molecule type" value="Genomic_DNA"/>
</dbReference>
<dbReference type="Proteomes" id="UP000262379">
    <property type="component" value="Unassembled WGS sequence"/>
</dbReference>
<evidence type="ECO:0000313" key="1">
    <source>
        <dbReference type="EMBL" id="RFC63247.1"/>
    </source>
</evidence>
<dbReference type="RefSeq" id="WP_116625849.1">
    <property type="nucleotide sequence ID" value="NZ_QURN01000029.1"/>
</dbReference>
<keyword evidence="2" id="KW-1185">Reference proteome</keyword>
<organism evidence="1 2">
    <name type="scientific">Mesorhizobium denitrificans</name>
    <dbReference type="NCBI Taxonomy" id="2294114"/>
    <lineage>
        <taxon>Bacteria</taxon>
        <taxon>Pseudomonadati</taxon>
        <taxon>Pseudomonadota</taxon>
        <taxon>Alphaproteobacteria</taxon>
        <taxon>Hyphomicrobiales</taxon>
        <taxon>Phyllobacteriaceae</taxon>
        <taxon>Mesorhizobium</taxon>
    </lineage>
</organism>
<protein>
    <submittedName>
        <fullName evidence="1">Uncharacterized protein</fullName>
    </submittedName>
</protein>
<sequence>MAVSAVVATPFVAEAVEQKESPVERVNRLAEELSHAMDDWMADLSTRASKPALWQAHVFPASHHNLPVMFENMNARRPKTPHEQAIWHMRELERLALGDGAETAVIFACGLHYKGGETRSLQIHHTKQLIDRDGMFRHAGVVA</sequence>
<proteinExistence type="predicted"/>